<evidence type="ECO:0000313" key="14">
    <source>
        <dbReference type="EMBL" id="KAK1151430.1"/>
    </source>
</evidence>
<comment type="subcellular location">
    <subcellularLocation>
        <location evidence="9">Cytoplasmic vesicle</location>
        <location evidence="9">COPI-coated vesicle</location>
    </subcellularLocation>
    <subcellularLocation>
        <location evidence="3">Endoplasmic reticulum-Golgi intermediate compartment</location>
    </subcellularLocation>
    <subcellularLocation>
        <location evidence="1">Endosome</location>
    </subcellularLocation>
    <subcellularLocation>
        <location evidence="2">Lysosome</location>
    </subcellularLocation>
</comment>
<dbReference type="GO" id="GO:0030137">
    <property type="term" value="C:COPI-coated vesicle"/>
    <property type="evidence" value="ECO:0007669"/>
    <property type="project" value="UniProtKB-SubCell"/>
</dbReference>
<name>A0AAD8CIK8_ACIOX</name>
<evidence type="ECO:0000256" key="9">
    <source>
        <dbReference type="ARBA" id="ARBA00046287"/>
    </source>
</evidence>
<keyword evidence="7" id="KW-0458">Lysosome</keyword>
<dbReference type="Proteomes" id="UP001230051">
    <property type="component" value="Unassembled WGS sequence"/>
</dbReference>
<dbReference type="GO" id="GO:0005764">
    <property type="term" value="C:lysosome"/>
    <property type="evidence" value="ECO:0007669"/>
    <property type="project" value="UniProtKB-SubCell"/>
</dbReference>
<feature type="region of interest" description="Disordered" evidence="13">
    <location>
        <begin position="84"/>
        <end position="146"/>
    </location>
</feature>
<keyword evidence="5" id="KW-0256">Endoplasmic reticulum</keyword>
<sequence length="215" mass="24648">MGLEVGEVSVRLDGLLLRFMDQMENLQEKRNLLNSLIEAGWFAMSKARYAMGNKCVSSLQYGHEIAPLVRLHTSALEKGEVQFRTERMEPKPVENSKEEPKEVEEIGPKEEGVRRRKTVNKKTDKEDPLEPKEMPDTKEKTEPDRMVKGQTLSQDPLKWFGILVPQSLKQAQSSFKQVIELAAEIATLQTQVEATREEFRTQLQSKQQLLQGREP</sequence>
<evidence type="ECO:0000256" key="6">
    <source>
        <dbReference type="ARBA" id="ARBA00023054"/>
    </source>
</evidence>
<evidence type="ECO:0000256" key="3">
    <source>
        <dbReference type="ARBA" id="ARBA00004399"/>
    </source>
</evidence>
<comment type="subunit">
    <text evidence="10">Accessory component of the multisubunit proton-transporting vacuolar (V)-ATPase protein pump.</text>
</comment>
<feature type="compositionally biased region" description="Basic and acidic residues" evidence="13">
    <location>
        <begin position="121"/>
        <end position="146"/>
    </location>
</feature>
<evidence type="ECO:0000256" key="7">
    <source>
        <dbReference type="ARBA" id="ARBA00023228"/>
    </source>
</evidence>
<evidence type="ECO:0000256" key="4">
    <source>
        <dbReference type="ARBA" id="ARBA00022753"/>
    </source>
</evidence>
<dbReference type="AlphaFoldDB" id="A0AAD8CIK8"/>
<dbReference type="GO" id="GO:0051082">
    <property type="term" value="F:unfolded protein binding"/>
    <property type="evidence" value="ECO:0007669"/>
    <property type="project" value="TreeGrafter"/>
</dbReference>
<evidence type="ECO:0000256" key="12">
    <source>
        <dbReference type="ARBA" id="ARBA00093646"/>
    </source>
</evidence>
<feature type="compositionally biased region" description="Basic and acidic residues" evidence="13">
    <location>
        <begin position="84"/>
        <end position="113"/>
    </location>
</feature>
<dbReference type="FunFam" id="1.10.287.3240:FF:000005">
    <property type="entry name" value="coiled-coil domain-containing protein 115"/>
    <property type="match status" value="1"/>
</dbReference>
<evidence type="ECO:0000256" key="11">
    <source>
        <dbReference type="ARBA" id="ARBA00093634"/>
    </source>
</evidence>
<gene>
    <name evidence="14" type="primary">ccdc115</name>
    <name evidence="14" type="ORF">AOXY_G32658</name>
</gene>
<evidence type="ECO:0000256" key="10">
    <source>
        <dbReference type="ARBA" id="ARBA00064380"/>
    </source>
</evidence>
<dbReference type="GO" id="GO:0005768">
    <property type="term" value="C:endosome"/>
    <property type="evidence" value="ECO:0007669"/>
    <property type="project" value="UniProtKB-SubCell"/>
</dbReference>
<evidence type="ECO:0000256" key="1">
    <source>
        <dbReference type="ARBA" id="ARBA00004177"/>
    </source>
</evidence>
<evidence type="ECO:0000313" key="15">
    <source>
        <dbReference type="Proteomes" id="UP001230051"/>
    </source>
</evidence>
<proteinExistence type="predicted"/>
<evidence type="ECO:0000256" key="5">
    <source>
        <dbReference type="ARBA" id="ARBA00022824"/>
    </source>
</evidence>
<accession>A0AAD8CIK8</accession>
<dbReference type="GO" id="GO:0005793">
    <property type="term" value="C:endoplasmic reticulum-Golgi intermediate compartment"/>
    <property type="evidence" value="ECO:0007669"/>
    <property type="project" value="UniProtKB-SubCell"/>
</dbReference>
<keyword evidence="8" id="KW-0968">Cytoplasmic vesicle</keyword>
<evidence type="ECO:0000256" key="8">
    <source>
        <dbReference type="ARBA" id="ARBA00023329"/>
    </source>
</evidence>
<evidence type="ECO:0000256" key="2">
    <source>
        <dbReference type="ARBA" id="ARBA00004371"/>
    </source>
</evidence>
<comment type="caution">
    <text evidence="14">The sequence shown here is derived from an EMBL/GenBank/DDBJ whole genome shotgun (WGS) entry which is preliminary data.</text>
</comment>
<organism evidence="14 15">
    <name type="scientific">Acipenser oxyrinchus oxyrinchus</name>
    <dbReference type="NCBI Taxonomy" id="40147"/>
    <lineage>
        <taxon>Eukaryota</taxon>
        <taxon>Metazoa</taxon>
        <taxon>Chordata</taxon>
        <taxon>Craniata</taxon>
        <taxon>Vertebrata</taxon>
        <taxon>Euteleostomi</taxon>
        <taxon>Actinopterygii</taxon>
        <taxon>Chondrostei</taxon>
        <taxon>Acipenseriformes</taxon>
        <taxon>Acipenseridae</taxon>
        <taxon>Acipenser</taxon>
    </lineage>
</organism>
<dbReference type="Pfam" id="PF21730">
    <property type="entry name" value="Vma22_CCDC115"/>
    <property type="match status" value="1"/>
</dbReference>
<evidence type="ECO:0000256" key="13">
    <source>
        <dbReference type="SAM" id="MobiDB-lite"/>
    </source>
</evidence>
<dbReference type="PANTHER" id="PTHR31996:SF2">
    <property type="entry name" value="COILED-COIL DOMAIN-CONTAINING PROTEIN 115"/>
    <property type="match status" value="1"/>
</dbReference>
<dbReference type="GO" id="GO:0070072">
    <property type="term" value="P:vacuolar proton-transporting V-type ATPase complex assembly"/>
    <property type="evidence" value="ECO:0007669"/>
    <property type="project" value="InterPro"/>
</dbReference>
<keyword evidence="4" id="KW-0967">Endosome</keyword>
<dbReference type="Gene3D" id="1.10.287.3240">
    <property type="match status" value="1"/>
</dbReference>
<protein>
    <recommendedName>
        <fullName evidence="11">Vacuolar ATPase assembly protein VMA22</fullName>
    </recommendedName>
    <alternativeName>
        <fullName evidence="12">Coiled-coil domain-containing protein 115</fullName>
    </alternativeName>
</protein>
<keyword evidence="6" id="KW-0175">Coiled coil</keyword>
<dbReference type="InterPro" id="IPR040357">
    <property type="entry name" value="Vma22/CCDC115"/>
</dbReference>
<reference evidence="14" key="1">
    <citation type="submission" date="2022-02" db="EMBL/GenBank/DDBJ databases">
        <title>Atlantic sturgeon de novo genome assembly.</title>
        <authorList>
            <person name="Stock M."/>
            <person name="Klopp C."/>
            <person name="Guiguen Y."/>
            <person name="Cabau C."/>
            <person name="Parinello H."/>
            <person name="Santidrian Yebra-Pimentel E."/>
            <person name="Kuhl H."/>
            <person name="Dirks R.P."/>
            <person name="Guessner J."/>
            <person name="Wuertz S."/>
            <person name="Du K."/>
            <person name="Schartl M."/>
        </authorList>
    </citation>
    <scope>NUCLEOTIDE SEQUENCE</scope>
    <source>
        <strain evidence="14">STURGEONOMICS-FGT-2020</strain>
        <tissue evidence="14">Whole blood</tissue>
    </source>
</reference>
<dbReference type="PANTHER" id="PTHR31996">
    <property type="entry name" value="COILED-COIL DOMAIN-CONTAINING PROTEIN 115"/>
    <property type="match status" value="1"/>
</dbReference>
<keyword evidence="15" id="KW-1185">Reference proteome</keyword>
<dbReference type="EMBL" id="JAGXEW010000052">
    <property type="protein sequence ID" value="KAK1151430.1"/>
    <property type="molecule type" value="Genomic_DNA"/>
</dbReference>